<evidence type="ECO:0000313" key="1">
    <source>
        <dbReference type="EMBL" id="GBB84116.1"/>
    </source>
</evidence>
<gene>
    <name evidence="1" type="ORF">RclHR1_10750005</name>
</gene>
<protein>
    <submittedName>
        <fullName evidence="1">Uncharacterized protein</fullName>
    </submittedName>
</protein>
<organism evidence="1 2">
    <name type="scientific">Rhizophagus clarus</name>
    <dbReference type="NCBI Taxonomy" id="94130"/>
    <lineage>
        <taxon>Eukaryota</taxon>
        <taxon>Fungi</taxon>
        <taxon>Fungi incertae sedis</taxon>
        <taxon>Mucoromycota</taxon>
        <taxon>Glomeromycotina</taxon>
        <taxon>Glomeromycetes</taxon>
        <taxon>Glomerales</taxon>
        <taxon>Glomeraceae</taxon>
        <taxon>Rhizophagus</taxon>
    </lineage>
</organism>
<reference evidence="1 2" key="1">
    <citation type="submission" date="2017-11" db="EMBL/GenBank/DDBJ databases">
        <title>The genome of Rhizophagus clarus HR1 reveals common genetic basis of auxotrophy among arbuscular mycorrhizal fungi.</title>
        <authorList>
            <person name="Kobayashi Y."/>
        </authorList>
    </citation>
    <scope>NUCLEOTIDE SEQUENCE [LARGE SCALE GENOMIC DNA]</scope>
    <source>
        <strain evidence="1 2">HR1</strain>
    </source>
</reference>
<name>A0A2Z6QV85_9GLOM</name>
<sequence length="136" mass="15884">MRLVNQRYQHIHTQIFFCVRVDLTDTLLEISLFREYGGFASSVSITASFLSNQVIRPFVLNLLTGLGARIHRTDTNTNINEYLTLNKRDTDQLFKSRYMVLWFCRVNKFLNAGYLYEKLIVAQFDRMTTGVSRSLC</sequence>
<comment type="caution">
    <text evidence="1">The sequence shown here is derived from an EMBL/GenBank/DDBJ whole genome shotgun (WGS) entry which is preliminary data.</text>
</comment>
<proteinExistence type="predicted"/>
<dbReference type="EMBL" id="BEXD01000086">
    <property type="protein sequence ID" value="GBB84116.1"/>
    <property type="molecule type" value="Genomic_DNA"/>
</dbReference>
<dbReference type="Proteomes" id="UP000247702">
    <property type="component" value="Unassembled WGS sequence"/>
</dbReference>
<keyword evidence="2" id="KW-1185">Reference proteome</keyword>
<evidence type="ECO:0000313" key="2">
    <source>
        <dbReference type="Proteomes" id="UP000247702"/>
    </source>
</evidence>
<dbReference type="AlphaFoldDB" id="A0A2Z6QV85"/>
<accession>A0A2Z6QV85</accession>